<evidence type="ECO:0000313" key="2">
    <source>
        <dbReference type="EMBL" id="GCD77039.1"/>
    </source>
</evidence>
<dbReference type="AlphaFoldDB" id="A0A401XJ36"/>
<dbReference type="EMBL" id="BHZE01000003">
    <property type="protein sequence ID" value="GCD77039.1"/>
    <property type="molecule type" value="Genomic_DNA"/>
</dbReference>
<keyword evidence="1" id="KW-0812">Transmembrane</keyword>
<dbReference type="OrthoDB" id="1179726at2"/>
<organism evidence="2 3">
    <name type="scientific">Thermaurantimonas aggregans</name>
    <dbReference type="NCBI Taxonomy" id="2173829"/>
    <lineage>
        <taxon>Bacteria</taxon>
        <taxon>Pseudomonadati</taxon>
        <taxon>Bacteroidota</taxon>
        <taxon>Flavobacteriia</taxon>
        <taxon>Flavobacteriales</taxon>
        <taxon>Schleiferiaceae</taxon>
        <taxon>Thermaurantimonas</taxon>
    </lineage>
</organism>
<accession>A0A401XJ36</accession>
<feature type="transmembrane region" description="Helical" evidence="1">
    <location>
        <begin position="6"/>
        <end position="27"/>
    </location>
</feature>
<keyword evidence="1" id="KW-0472">Membrane</keyword>
<proteinExistence type="predicted"/>
<comment type="caution">
    <text evidence="2">The sequence shown here is derived from an EMBL/GenBank/DDBJ whole genome shotgun (WGS) entry which is preliminary data.</text>
</comment>
<name>A0A401XJ36_9FLAO</name>
<dbReference type="Proteomes" id="UP000286715">
    <property type="component" value="Unassembled WGS sequence"/>
</dbReference>
<feature type="transmembrane region" description="Helical" evidence="1">
    <location>
        <begin position="39"/>
        <end position="61"/>
    </location>
</feature>
<keyword evidence="3" id="KW-1185">Reference proteome</keyword>
<protein>
    <submittedName>
        <fullName evidence="2">Uncharacterized protein</fullName>
    </submittedName>
</protein>
<evidence type="ECO:0000256" key="1">
    <source>
        <dbReference type="SAM" id="Phobius"/>
    </source>
</evidence>
<keyword evidence="1" id="KW-1133">Transmembrane helix</keyword>
<gene>
    <name evidence="2" type="ORF">JCM31826_05210</name>
</gene>
<evidence type="ECO:0000313" key="3">
    <source>
        <dbReference type="Proteomes" id="UP000286715"/>
    </source>
</evidence>
<sequence length="64" mass="7524">MINEHITTGHWIFAAVFMTLFVIYLAWSYKKDAPVHKYFYSGTVYLLLGIITLLFLIFVFAKVF</sequence>
<reference evidence="2 3" key="1">
    <citation type="submission" date="2018-11" db="EMBL/GenBank/DDBJ databases">
        <title>Schleiferia aggregans sp. nov., a moderately thermophilic heterotrophic bacterium isolated from microbial mats at a terrestrial hot spring.</title>
        <authorList>
            <person name="Iino T."/>
            <person name="Ohkuma M."/>
            <person name="Haruta S."/>
        </authorList>
    </citation>
    <scope>NUCLEOTIDE SEQUENCE [LARGE SCALE GENOMIC DNA]</scope>
    <source>
        <strain evidence="2 3">LA</strain>
    </source>
</reference>
<dbReference type="RefSeq" id="WP_124397092.1">
    <property type="nucleotide sequence ID" value="NZ_BHZE01000003.1"/>
</dbReference>